<dbReference type="Proteomes" id="UP000186108">
    <property type="component" value="Plasmid pR1CP1"/>
</dbReference>
<dbReference type="AlphaFoldDB" id="A0A1B1KHV8"/>
<feature type="region of interest" description="Disordered" evidence="1">
    <location>
        <begin position="244"/>
        <end position="265"/>
    </location>
</feature>
<dbReference type="Gene3D" id="3.90.350.10">
    <property type="entry name" value="Transposase Inhibitor Protein From Tn5, Chain A, domain 1"/>
    <property type="match status" value="1"/>
</dbReference>
<evidence type="ECO:0000313" key="5">
    <source>
        <dbReference type="Proteomes" id="UP000186108"/>
    </source>
</evidence>
<accession>A0A1B1KHV8</accession>
<evidence type="ECO:0000313" key="4">
    <source>
        <dbReference type="EMBL" id="ANS32202.1"/>
    </source>
</evidence>
<gene>
    <name evidence="3" type="ORF">R1CP_34230</name>
    <name evidence="4" type="ORF">R1CP_38015</name>
</gene>
<dbReference type="InterPro" id="IPR012337">
    <property type="entry name" value="RNaseH-like_sf"/>
</dbReference>
<dbReference type="EMBL" id="CP009111">
    <property type="protein sequence ID" value="ANS31460.1"/>
    <property type="molecule type" value="Genomic_DNA"/>
</dbReference>
<dbReference type="PANTHER" id="PTHR33627:SF1">
    <property type="entry name" value="TRANSPOSASE"/>
    <property type="match status" value="1"/>
</dbReference>
<dbReference type="EMBL" id="CP009112">
    <property type="protein sequence ID" value="ANS32202.1"/>
    <property type="molecule type" value="Genomic_DNA"/>
</dbReference>
<keyword evidence="4" id="KW-0614">Plasmid</keyword>
<dbReference type="RefSeq" id="WP_065492628.1">
    <property type="nucleotide sequence ID" value="NZ_CP009111.1"/>
</dbReference>
<dbReference type="InterPro" id="IPR039365">
    <property type="entry name" value="IS701-like"/>
</dbReference>
<reference evidence="4 5" key="1">
    <citation type="submission" date="2014-07" db="EMBL/GenBank/DDBJ databases">
        <authorList>
            <person name="Zhang J.E."/>
            <person name="Yang H."/>
            <person name="Guo J."/>
            <person name="Deng Z."/>
            <person name="Luo H."/>
            <person name="Luo M."/>
            <person name="Zhao B."/>
        </authorList>
    </citation>
    <scope>NUCLEOTIDE SEQUENCE [LARGE SCALE GENOMIC DNA]</scope>
    <source>
        <strain evidence="4 5">1CP</strain>
        <plasmid evidence="5">Plasmid pr1cp1</plasmid>
        <plasmid evidence="4">pR1CP1</plasmid>
    </source>
</reference>
<dbReference type="Pfam" id="PF13546">
    <property type="entry name" value="DDE_5"/>
    <property type="match status" value="1"/>
</dbReference>
<protein>
    <submittedName>
        <fullName evidence="4">Transposase DDE domain protein</fullName>
    </submittedName>
</protein>
<dbReference type="NCBIfam" id="NF033540">
    <property type="entry name" value="transpos_IS701"/>
    <property type="match status" value="1"/>
</dbReference>
<geneLocation type="plasmid" evidence="4">
    <name>pR1CP1</name>
</geneLocation>
<dbReference type="InterPro" id="IPR038721">
    <property type="entry name" value="IS701-like_DDE_dom"/>
</dbReference>
<evidence type="ECO:0000259" key="2">
    <source>
        <dbReference type="Pfam" id="PF13546"/>
    </source>
</evidence>
<proteinExistence type="predicted"/>
<dbReference type="Proteomes" id="UP000186108">
    <property type="component" value="Chromosome"/>
</dbReference>
<evidence type="ECO:0000256" key="1">
    <source>
        <dbReference type="SAM" id="MobiDB-lite"/>
    </source>
</evidence>
<dbReference type="PATRIC" id="fig|37919.13.peg.7197"/>
<dbReference type="PANTHER" id="PTHR33627">
    <property type="entry name" value="TRANSPOSASE"/>
    <property type="match status" value="1"/>
</dbReference>
<organism evidence="4 5">
    <name type="scientific">Rhodococcus opacus</name>
    <name type="common">Nocardia opaca</name>
    <dbReference type="NCBI Taxonomy" id="37919"/>
    <lineage>
        <taxon>Bacteria</taxon>
        <taxon>Bacillati</taxon>
        <taxon>Actinomycetota</taxon>
        <taxon>Actinomycetes</taxon>
        <taxon>Mycobacteriales</taxon>
        <taxon>Nocardiaceae</taxon>
        <taxon>Rhodococcus</taxon>
    </lineage>
</organism>
<name>A0A1B1KHV8_RHOOP</name>
<feature type="domain" description="Transposase IS701-like DDE" evidence="2">
    <location>
        <begin position="20"/>
        <end position="290"/>
    </location>
</feature>
<sequence length="418" mass="46048">MDTAALARVGEQLDAFVGEVFSSLARKDQREKAGLYARGLMLDGRRKSMQPMAQRLRVDHQQLQQFVTTSPWDVVPVRKTLSRRACGLITPDAWVIDDTGFIKDGPASPGVARQYSGTLGKVGNCQIAVSVHAATDAASAPLDWRLFLPETWDDRSTTDPETVAAITARRRRSAIPDTEHHRPKWAMAIEMIDELTEWGRIPPVVVADAGYGDTTAFRLALTERGIDYVVAVKGATSAHPGDAVPETAAYSGRGRPSTPRYGPHATCKDLVVAAGRKSLRTVTWRKGSKADPTNPTAAMRSRFAALRVRPANRDIPRAEDGALPAVWLLAEWPTGADEPTDYWLSTLPEDIPLPELVRLAKIRWRVEHDYRELKTGLGLDHFEGRSWLGWHHHATLVTAAHLFLTTLRLADPKASGRG</sequence>
<geneLocation type="plasmid" evidence="5">
    <name>pr1cp1</name>
</geneLocation>
<dbReference type="SUPFAM" id="SSF53098">
    <property type="entry name" value="Ribonuclease H-like"/>
    <property type="match status" value="1"/>
</dbReference>
<evidence type="ECO:0000313" key="3">
    <source>
        <dbReference type="EMBL" id="ANS31460.1"/>
    </source>
</evidence>